<dbReference type="RefSeq" id="WP_011312317.1">
    <property type="nucleotide sequence ID" value="NC_007404.1"/>
</dbReference>
<keyword evidence="1" id="KW-0472">Membrane</keyword>
<evidence type="ECO:0000313" key="3">
    <source>
        <dbReference type="EMBL" id="AAZ97758.1"/>
    </source>
</evidence>
<accession>Q3SHX5</accession>
<dbReference type="KEGG" id="tbd:Tbd_1805"/>
<feature type="signal peptide" evidence="2">
    <location>
        <begin position="1"/>
        <end position="22"/>
    </location>
</feature>
<keyword evidence="2" id="KW-0732">Signal</keyword>
<feature type="chain" id="PRO_5004228886" description="PEP-CTERM protein-sorting domain-containing protein" evidence="2">
    <location>
        <begin position="23"/>
        <end position="228"/>
    </location>
</feature>
<evidence type="ECO:0000313" key="4">
    <source>
        <dbReference type="Proteomes" id="UP000008291"/>
    </source>
</evidence>
<sequence>MLALRNVFLTLGFLSVSALAQASPIVLDGDHFSITYDDAQVGVYRQGQLSGSLDTVYFLPTNLALATASPSANMQAGLQFTMTIDPGYVFDGLVFAQNGNYFLSNAGQVAASASLEARDLDTGAAATLAIDSADALTAVGVTTGWDFGGVLGGSALDGARTLQISLDNTLTGEPVRGIGFIQSTYVGFRVQTRAHAVPEPSGLALMLVGGFAAIAAAGRRRSRTRQST</sequence>
<gene>
    <name evidence="3" type="ordered locus">Tbd_1805</name>
</gene>
<keyword evidence="1" id="KW-0812">Transmembrane</keyword>
<dbReference type="InterPro" id="IPR013424">
    <property type="entry name" value="Ice-binding_C"/>
</dbReference>
<name>Q3SHX5_THIDA</name>
<feature type="transmembrane region" description="Helical" evidence="1">
    <location>
        <begin position="201"/>
        <end position="218"/>
    </location>
</feature>
<dbReference type="Proteomes" id="UP000008291">
    <property type="component" value="Chromosome"/>
</dbReference>
<evidence type="ECO:0000256" key="1">
    <source>
        <dbReference type="SAM" id="Phobius"/>
    </source>
</evidence>
<dbReference type="AlphaFoldDB" id="Q3SHX5"/>
<evidence type="ECO:0000256" key="2">
    <source>
        <dbReference type="SAM" id="SignalP"/>
    </source>
</evidence>
<keyword evidence="1" id="KW-1133">Transmembrane helix</keyword>
<proteinExistence type="predicted"/>
<dbReference type="STRING" id="292415.Tbd_1805"/>
<evidence type="ECO:0008006" key="5">
    <source>
        <dbReference type="Google" id="ProtNLM"/>
    </source>
</evidence>
<dbReference type="EMBL" id="CP000116">
    <property type="protein sequence ID" value="AAZ97758.1"/>
    <property type="molecule type" value="Genomic_DNA"/>
</dbReference>
<keyword evidence="4" id="KW-1185">Reference proteome</keyword>
<organism evidence="3 4">
    <name type="scientific">Thiobacillus denitrificans (strain ATCC 25259 / T1)</name>
    <dbReference type="NCBI Taxonomy" id="292415"/>
    <lineage>
        <taxon>Bacteria</taxon>
        <taxon>Pseudomonadati</taxon>
        <taxon>Pseudomonadota</taxon>
        <taxon>Betaproteobacteria</taxon>
        <taxon>Nitrosomonadales</taxon>
        <taxon>Thiobacillaceae</taxon>
        <taxon>Thiobacillus</taxon>
    </lineage>
</organism>
<reference evidence="3 4" key="1">
    <citation type="journal article" date="2006" name="J. Bacteriol.">
        <title>The genome sequence of the obligately chemolithoautotrophic, facultatively anaerobic bacterium Thiobacillus denitrificans.</title>
        <authorList>
            <person name="Beller H.R."/>
            <person name="Chain P.S."/>
            <person name="Letain T.E."/>
            <person name="Chakicherla A."/>
            <person name="Larimer F.W."/>
            <person name="Richardson P.M."/>
            <person name="Coleman M.A."/>
            <person name="Wood A.P."/>
            <person name="Kelly D.P."/>
        </authorList>
    </citation>
    <scope>NUCLEOTIDE SEQUENCE [LARGE SCALE GENOMIC DNA]</scope>
    <source>
        <strain evidence="3 4">ATCC 25259</strain>
    </source>
</reference>
<protein>
    <recommendedName>
        <fullName evidence="5">PEP-CTERM protein-sorting domain-containing protein</fullName>
    </recommendedName>
</protein>
<dbReference type="HOGENOM" id="CLU_1214327_0_0_4"/>
<dbReference type="NCBIfam" id="TIGR02595">
    <property type="entry name" value="PEP_CTERM"/>
    <property type="match status" value="1"/>
</dbReference>